<evidence type="ECO:0008006" key="4">
    <source>
        <dbReference type="Google" id="ProtNLM"/>
    </source>
</evidence>
<dbReference type="EMBL" id="VRLW01000001">
    <property type="protein sequence ID" value="KAA1261661.1"/>
    <property type="molecule type" value="Genomic_DNA"/>
</dbReference>
<accession>A0A5B1CMY4</accession>
<evidence type="ECO:0000256" key="1">
    <source>
        <dbReference type="SAM" id="SignalP"/>
    </source>
</evidence>
<feature type="signal peptide" evidence="1">
    <location>
        <begin position="1"/>
        <end position="24"/>
    </location>
</feature>
<name>A0A5B1CMY4_9BACT</name>
<organism evidence="2 3">
    <name type="scientific">Rubripirellula obstinata</name>
    <dbReference type="NCBI Taxonomy" id="406547"/>
    <lineage>
        <taxon>Bacteria</taxon>
        <taxon>Pseudomonadati</taxon>
        <taxon>Planctomycetota</taxon>
        <taxon>Planctomycetia</taxon>
        <taxon>Pirellulales</taxon>
        <taxon>Pirellulaceae</taxon>
        <taxon>Rubripirellula</taxon>
    </lineage>
</organism>
<keyword evidence="3" id="KW-1185">Reference proteome</keyword>
<dbReference type="AlphaFoldDB" id="A0A5B1CMY4"/>
<gene>
    <name evidence="2" type="ORF">LF1_42160</name>
</gene>
<evidence type="ECO:0000313" key="2">
    <source>
        <dbReference type="EMBL" id="KAA1261661.1"/>
    </source>
</evidence>
<feature type="chain" id="PRO_5023075509" description="Secreted protein" evidence="1">
    <location>
        <begin position="25"/>
        <end position="308"/>
    </location>
</feature>
<dbReference type="Proteomes" id="UP000322699">
    <property type="component" value="Unassembled WGS sequence"/>
</dbReference>
<keyword evidence="1" id="KW-0732">Signal</keyword>
<sequence precursor="true">MIYMLRPTLVSICVFTFVASIAYAADPTENPSDQIWLSPPKPTSSTSNWYAQPIDAPRGRVIEFDATRLTYAVESSDRKVTVAADRVLWIEPSSVPEDESTMIRLFEAGEFGKSLSYLPDVLKARPPVWRQQWLTMMSACAAHRSGRAKIALDLVEQLDRRPLPPMVIAWLPIQWNGGLASGVANQQAGERIDDESLLVQLVAASWMLTSPDRSTAINKLQSLTRNRDRLDVARLAQVLLWTTKPPAEVIESESKWLVQLDSFPMVMQAGPSMALQRKLRASGQIDSANRLLWSNQLTPIHRWLGLVE</sequence>
<dbReference type="RefSeq" id="WP_068262266.1">
    <property type="nucleotide sequence ID" value="NZ_LWSK01000034.1"/>
</dbReference>
<comment type="caution">
    <text evidence="2">The sequence shown here is derived from an EMBL/GenBank/DDBJ whole genome shotgun (WGS) entry which is preliminary data.</text>
</comment>
<proteinExistence type="predicted"/>
<reference evidence="2 3" key="1">
    <citation type="submission" date="2019-08" db="EMBL/GenBank/DDBJ databases">
        <title>Deep-cultivation of Planctomycetes and their phenomic and genomic characterization uncovers novel biology.</title>
        <authorList>
            <person name="Wiegand S."/>
            <person name="Jogler M."/>
            <person name="Boedeker C."/>
            <person name="Pinto D."/>
            <person name="Vollmers J."/>
            <person name="Rivas-Marin E."/>
            <person name="Kohn T."/>
            <person name="Peeters S.H."/>
            <person name="Heuer A."/>
            <person name="Rast P."/>
            <person name="Oberbeckmann S."/>
            <person name="Bunk B."/>
            <person name="Jeske O."/>
            <person name="Meyerdierks A."/>
            <person name="Storesund J.E."/>
            <person name="Kallscheuer N."/>
            <person name="Luecker S."/>
            <person name="Lage O.M."/>
            <person name="Pohl T."/>
            <person name="Merkel B.J."/>
            <person name="Hornburger P."/>
            <person name="Mueller R.-W."/>
            <person name="Bruemmer F."/>
            <person name="Labrenz M."/>
            <person name="Spormann A.M."/>
            <person name="Op Den Camp H."/>
            <person name="Overmann J."/>
            <person name="Amann R."/>
            <person name="Jetten M.S.M."/>
            <person name="Mascher T."/>
            <person name="Medema M.H."/>
            <person name="Devos D.P."/>
            <person name="Kaster A.-K."/>
            <person name="Ovreas L."/>
            <person name="Rohde M."/>
            <person name="Galperin M.Y."/>
            <person name="Jogler C."/>
        </authorList>
    </citation>
    <scope>NUCLEOTIDE SEQUENCE [LARGE SCALE GENOMIC DNA]</scope>
    <source>
        <strain evidence="2 3">LF1</strain>
    </source>
</reference>
<protein>
    <recommendedName>
        <fullName evidence="4">Secreted protein</fullName>
    </recommendedName>
</protein>
<evidence type="ECO:0000313" key="3">
    <source>
        <dbReference type="Proteomes" id="UP000322699"/>
    </source>
</evidence>